<comment type="caution">
    <text evidence="1">The sequence shown here is derived from an EMBL/GenBank/DDBJ whole genome shotgun (WGS) entry which is preliminary data.</text>
</comment>
<evidence type="ECO:0000313" key="1">
    <source>
        <dbReference type="EMBL" id="MRH41283.1"/>
    </source>
</evidence>
<dbReference type="AlphaFoldDB" id="A0A6A8D6B9"/>
<organism evidence="1 2">
    <name type="scientific">Aquibacillus halophilus</name>
    <dbReference type="NCBI Taxonomy" id="930132"/>
    <lineage>
        <taxon>Bacteria</taxon>
        <taxon>Bacillati</taxon>
        <taxon>Bacillota</taxon>
        <taxon>Bacilli</taxon>
        <taxon>Bacillales</taxon>
        <taxon>Bacillaceae</taxon>
        <taxon>Aquibacillus</taxon>
    </lineage>
</organism>
<gene>
    <name evidence="1" type="ORF">GH741_01180</name>
</gene>
<reference evidence="1" key="1">
    <citation type="submission" date="2019-11" db="EMBL/GenBank/DDBJ databases">
        <authorList>
            <person name="Li J."/>
        </authorList>
    </citation>
    <scope>NUCLEOTIDE SEQUENCE</scope>
    <source>
        <strain evidence="1">B6B</strain>
    </source>
</reference>
<keyword evidence="1" id="KW-0238">DNA-binding</keyword>
<protein>
    <submittedName>
        <fullName evidence="1">DNA-binding protein</fullName>
    </submittedName>
</protein>
<accession>A0A6A8D6B9</accession>
<dbReference type="EMBL" id="WJNG01000001">
    <property type="protein sequence ID" value="MRH41283.1"/>
    <property type="molecule type" value="Genomic_DNA"/>
</dbReference>
<sequence>MMISFFWIAAGLAAFGYFIGEGLKNFAQPETSLWKDDEEHPQFIKQKDLHRYLAIDKQDVEAFLQKYPDLPSTELNSNTYFPYKKLLEWLAKKEDF</sequence>
<dbReference type="Proteomes" id="UP000799092">
    <property type="component" value="Unassembled WGS sequence"/>
</dbReference>
<name>A0A6A8D6B9_9BACI</name>
<evidence type="ECO:0000313" key="2">
    <source>
        <dbReference type="Proteomes" id="UP000799092"/>
    </source>
</evidence>
<keyword evidence="2" id="KW-1185">Reference proteome</keyword>
<proteinExistence type="predicted"/>
<dbReference type="GO" id="GO:0003677">
    <property type="term" value="F:DNA binding"/>
    <property type="evidence" value="ECO:0007669"/>
    <property type="project" value="UniProtKB-KW"/>
</dbReference>